<proteinExistence type="predicted"/>
<dbReference type="EMBL" id="CADEPM010000003">
    <property type="protein sequence ID" value="CAB3401981.1"/>
    <property type="molecule type" value="Genomic_DNA"/>
</dbReference>
<feature type="compositionally biased region" description="Polar residues" evidence="1">
    <location>
        <begin position="274"/>
        <end position="290"/>
    </location>
</feature>
<name>A0A8S1EJ55_9PELO</name>
<evidence type="ECO:0008006" key="5">
    <source>
        <dbReference type="Google" id="ProtNLM"/>
    </source>
</evidence>
<gene>
    <name evidence="3" type="ORF">CBOVIS_LOCUS4660</name>
</gene>
<keyword evidence="2" id="KW-0812">Transmembrane</keyword>
<organism evidence="3 4">
    <name type="scientific">Caenorhabditis bovis</name>
    <dbReference type="NCBI Taxonomy" id="2654633"/>
    <lineage>
        <taxon>Eukaryota</taxon>
        <taxon>Metazoa</taxon>
        <taxon>Ecdysozoa</taxon>
        <taxon>Nematoda</taxon>
        <taxon>Chromadorea</taxon>
        <taxon>Rhabditida</taxon>
        <taxon>Rhabditina</taxon>
        <taxon>Rhabditomorpha</taxon>
        <taxon>Rhabditoidea</taxon>
        <taxon>Rhabditidae</taxon>
        <taxon>Peloderinae</taxon>
        <taxon>Caenorhabditis</taxon>
    </lineage>
</organism>
<dbReference type="Proteomes" id="UP000494206">
    <property type="component" value="Unassembled WGS sequence"/>
</dbReference>
<feature type="region of interest" description="Disordered" evidence="1">
    <location>
        <begin position="228"/>
        <end position="251"/>
    </location>
</feature>
<reference evidence="3 4" key="1">
    <citation type="submission" date="2020-04" db="EMBL/GenBank/DDBJ databases">
        <authorList>
            <person name="Laetsch R D."/>
            <person name="Stevens L."/>
            <person name="Kumar S."/>
            <person name="Blaxter L. M."/>
        </authorList>
    </citation>
    <scope>NUCLEOTIDE SEQUENCE [LARGE SCALE GENOMIC DNA]</scope>
</reference>
<feature type="region of interest" description="Disordered" evidence="1">
    <location>
        <begin position="274"/>
        <end position="293"/>
    </location>
</feature>
<feature type="compositionally biased region" description="Polar residues" evidence="1">
    <location>
        <begin position="228"/>
        <end position="247"/>
    </location>
</feature>
<keyword evidence="4" id="KW-1185">Reference proteome</keyword>
<sequence>MGSDNDVMSSAFVFRPFFEMVTSQLWACPPTDNPGGLQNRRPEIHQQQKMVIEQIEVIEHRIIEEGRRPSGGILLPPVSTVRETRESYEHRSDGAIHDRRFEITGERDVSREPSFLHNSANYGQQIELSPQPQRYSVSGAAAAQNSSILNTSGGSRLDYSGDSTVINNYGYDVHEVHTSEGGARIVESHGGGPLRETSRIEHVEETVTRPLTSAMKGGRNSANIFTTNVHGSGNLNHSFRQDYSSDPESLARKDSYRAMQSSWDDQVDKHQMSTLSSRRFPPQSQTSLVSRETRRSARGDGCWTRAKLFFSNVHDAFRNADYTPELMRSLCCIFLLLLLLLILLFIIFSAIFNRYAVAEFLIYPPVCEECRRKNPALVSASLPSSVFIHFHSKHQAHFELRGNAPFKSNSFTALDFTTGYAAIADHSLTDAQGKHFTCFLIPLDRSAIESIDQLSEAVGDSDYEIQSTFGWQEFWQFDPEPIDAVTANAKFTDKIDDCRNAKWFLLRQTVHGRDVSCGDCYDFCLPDWAVVRKEKYEDQSTIGVRRLNCFRLYVPEWRNFRVETDVAGGHWKYPLASQSTKRDKNGEWVSWVPTTESEGLSRQRA</sequence>
<evidence type="ECO:0000256" key="1">
    <source>
        <dbReference type="SAM" id="MobiDB-lite"/>
    </source>
</evidence>
<dbReference type="OrthoDB" id="5838366at2759"/>
<accession>A0A8S1EJ55</accession>
<evidence type="ECO:0000313" key="4">
    <source>
        <dbReference type="Proteomes" id="UP000494206"/>
    </source>
</evidence>
<evidence type="ECO:0000256" key="2">
    <source>
        <dbReference type="SAM" id="Phobius"/>
    </source>
</evidence>
<evidence type="ECO:0000313" key="3">
    <source>
        <dbReference type="EMBL" id="CAB3401981.1"/>
    </source>
</evidence>
<keyword evidence="2" id="KW-1133">Transmembrane helix</keyword>
<feature type="transmembrane region" description="Helical" evidence="2">
    <location>
        <begin position="333"/>
        <end position="352"/>
    </location>
</feature>
<comment type="caution">
    <text evidence="3">The sequence shown here is derived from an EMBL/GenBank/DDBJ whole genome shotgun (WGS) entry which is preliminary data.</text>
</comment>
<protein>
    <recommendedName>
        <fullName evidence="5">BRICHOS domain-containing protein</fullName>
    </recommendedName>
</protein>
<keyword evidence="2" id="KW-0472">Membrane</keyword>
<dbReference type="AlphaFoldDB" id="A0A8S1EJ55"/>